<accession>S7XFF9</accession>
<dbReference type="CDD" id="cd22749">
    <property type="entry name" value="Otubain_C65"/>
    <property type="match status" value="1"/>
</dbReference>
<reference evidence="3" key="1">
    <citation type="journal article" date="2013" name="PLoS Genet.">
        <title>The genome of Spraguea lophii and the basis of host-microsporidian interactions.</title>
        <authorList>
            <person name="Campbell S.E."/>
            <person name="Williams T.A."/>
            <person name="Yousuf A."/>
            <person name="Soanes D.M."/>
            <person name="Paszkiewicz K.H."/>
            <person name="Williams B.A.P."/>
        </authorList>
    </citation>
    <scope>NUCLEOTIDE SEQUENCE [LARGE SCALE GENOMIC DNA]</scope>
    <source>
        <strain evidence="3">42_110</strain>
    </source>
</reference>
<dbReference type="GO" id="GO:0043130">
    <property type="term" value="F:ubiquitin binding"/>
    <property type="evidence" value="ECO:0007669"/>
    <property type="project" value="TreeGrafter"/>
</dbReference>
<name>S7XFF9_SPRLO</name>
<dbReference type="OMA" id="FNEITAY"/>
<dbReference type="SUPFAM" id="SSF54001">
    <property type="entry name" value="Cysteine proteinases"/>
    <property type="match status" value="1"/>
</dbReference>
<dbReference type="InterPro" id="IPR038765">
    <property type="entry name" value="Papain-like_cys_pep_sf"/>
</dbReference>
<dbReference type="GO" id="GO:0071108">
    <property type="term" value="P:protein K48-linked deubiquitination"/>
    <property type="evidence" value="ECO:0007669"/>
    <property type="project" value="TreeGrafter"/>
</dbReference>
<proteinExistence type="predicted"/>
<dbReference type="PANTHER" id="PTHR12931:SF15">
    <property type="entry name" value="UBIQUITIN THIOESTERASE OTUBAIN-LIKE"/>
    <property type="match status" value="1"/>
</dbReference>
<sequence>MIISEKMLLENHPYYKEMGELIIHNYKYYYKNKRDGNCFYYAFIIAFLNKIKNIEEKEYKQIINKFIDSYQKVKEIKRKGLYFEDFYEMTIENISKIRKNENDIDFLKVDFNEITAYLKILISTQLLTRREKYEPFEDVDKLAAQVESFYRETGHVEIKALSDFLEIKITILSTLEPNITEYGNNSVCVSILYTHNHFEPLE</sequence>
<gene>
    <name evidence="2" type="ORF">SLOPH_2031</name>
</gene>
<dbReference type="HOGENOM" id="CLU_101433_0_0_1"/>
<feature type="domain" description="OTU" evidence="1">
    <location>
        <begin position="27"/>
        <end position="202"/>
    </location>
</feature>
<organism evidence="2 3">
    <name type="scientific">Spraguea lophii (strain 42_110)</name>
    <name type="common">Microsporidian parasite</name>
    <dbReference type="NCBI Taxonomy" id="1358809"/>
    <lineage>
        <taxon>Eukaryota</taxon>
        <taxon>Fungi</taxon>
        <taxon>Fungi incertae sedis</taxon>
        <taxon>Microsporidia</taxon>
        <taxon>Spragueidae</taxon>
        <taxon>Spraguea</taxon>
    </lineage>
</organism>
<dbReference type="PANTHER" id="PTHR12931">
    <property type="entry name" value="UBIQUITIN THIOLESTERASE PROTEIN OTUB"/>
    <property type="match status" value="1"/>
</dbReference>
<evidence type="ECO:0000313" key="2">
    <source>
        <dbReference type="EMBL" id="EPR77784.1"/>
    </source>
</evidence>
<dbReference type="Pfam" id="PF10275">
    <property type="entry name" value="Peptidase_C65"/>
    <property type="match status" value="1"/>
</dbReference>
<dbReference type="InterPro" id="IPR042467">
    <property type="entry name" value="Peptidase_C65_otubain_sub2"/>
</dbReference>
<evidence type="ECO:0000313" key="3">
    <source>
        <dbReference type="Proteomes" id="UP000014978"/>
    </source>
</evidence>
<dbReference type="GO" id="GO:0004843">
    <property type="term" value="F:cysteine-type deubiquitinase activity"/>
    <property type="evidence" value="ECO:0007669"/>
    <property type="project" value="TreeGrafter"/>
</dbReference>
<evidence type="ECO:0000259" key="1">
    <source>
        <dbReference type="PROSITE" id="PS50802"/>
    </source>
</evidence>
<dbReference type="STRING" id="1358809.S7XFF9"/>
<dbReference type="OrthoDB" id="18915at2759"/>
<keyword evidence="3" id="KW-1185">Reference proteome</keyword>
<dbReference type="VEuPathDB" id="MicrosporidiaDB:SLOPH_2031"/>
<dbReference type="InParanoid" id="S7XFF9"/>
<dbReference type="Proteomes" id="UP000014978">
    <property type="component" value="Unassembled WGS sequence"/>
</dbReference>
<dbReference type="GO" id="GO:0005634">
    <property type="term" value="C:nucleus"/>
    <property type="evidence" value="ECO:0007669"/>
    <property type="project" value="TreeGrafter"/>
</dbReference>
<dbReference type="Gene3D" id="1.20.1300.20">
    <property type="entry name" value="Peptidase C65 Otubain, subdomain 2"/>
    <property type="match status" value="1"/>
</dbReference>
<protein>
    <submittedName>
        <fullName evidence="2">Ubiquitin specific iso-peptidase</fullName>
    </submittedName>
</protein>
<dbReference type="InterPro" id="IPR003323">
    <property type="entry name" value="OTU_dom"/>
</dbReference>
<dbReference type="AlphaFoldDB" id="S7XFF9"/>
<dbReference type="PROSITE" id="PS50802">
    <property type="entry name" value="OTU"/>
    <property type="match status" value="1"/>
</dbReference>
<dbReference type="EMBL" id="ATCN01001284">
    <property type="protein sequence ID" value="EPR77784.1"/>
    <property type="molecule type" value="Genomic_DNA"/>
</dbReference>
<dbReference type="InterPro" id="IPR019400">
    <property type="entry name" value="Peptidase_C65_otubain"/>
</dbReference>
<comment type="caution">
    <text evidence="2">The sequence shown here is derived from an EMBL/GenBank/DDBJ whole genome shotgun (WGS) entry which is preliminary data.</text>
</comment>